<organism evidence="2 3">
    <name type="scientific">Leekyejoonella antrihumi</name>
    <dbReference type="NCBI Taxonomy" id="1660198"/>
    <lineage>
        <taxon>Bacteria</taxon>
        <taxon>Bacillati</taxon>
        <taxon>Actinomycetota</taxon>
        <taxon>Actinomycetes</taxon>
        <taxon>Micrococcales</taxon>
        <taxon>Dermacoccaceae</taxon>
        <taxon>Leekyejoonella</taxon>
    </lineage>
</organism>
<sequence>MPPKKFAVIGTGVAGLTAAHVLRRSAQVTVFEADSRPGGHAHSHDISLADGSPVTIDTGFIVHNDRTYPTLQRLFTELDVPTQETDMSMSISGTPGWEYAGGRGLRGIFADPRTVGNPAYLKMLGEVRGFHQAARTLLASADTGDAVSIGDWLEAQTYSENFRDHFMRPLIAAVWSCDPQDSMSYPARSLLTFLDHHGMLSVTGSPQWRTVTGGSHTYVERVLDPIQDVRLATAVTRLQRTATGVTVHDSTGGSTEFDAVVVATHPHQALTMQPDPDRLTREVLGALTYSRNTAVLHTDRSLLPRHRGARASWNYRVSADAGAGVLVTYDLTRLHRLPSPAGQRVMVTLNDSGRVDPTQVIDRMEYEHPLYTASALAAQHRLPELSGPVVAYAGAYHGWGFHEDGALSGLLAAQSLGGEWT</sequence>
<evidence type="ECO:0000313" key="3">
    <source>
        <dbReference type="Proteomes" id="UP000320244"/>
    </source>
</evidence>
<protein>
    <submittedName>
        <fullName evidence="2">FAD-dependent oxidoreductase</fullName>
    </submittedName>
</protein>
<accession>A0A563E1H8</accession>
<dbReference type="AlphaFoldDB" id="A0A563E1H8"/>
<reference evidence="2 3" key="2">
    <citation type="submission" date="2019-08" db="EMBL/GenBank/DDBJ databases">
        <title>Jejuicoccus antrihumi gen. nov., sp. nov., a new member of the family Dermacoccaceae isolated from a cave.</title>
        <authorList>
            <person name="Schumann P."/>
            <person name="Kim I.S."/>
        </authorList>
    </citation>
    <scope>NUCLEOTIDE SEQUENCE [LARGE SCALE GENOMIC DNA]</scope>
    <source>
        <strain evidence="2 3">C5-26</strain>
    </source>
</reference>
<gene>
    <name evidence="2" type="ORF">FGL98_10555</name>
</gene>
<dbReference type="GO" id="GO:0016491">
    <property type="term" value="F:oxidoreductase activity"/>
    <property type="evidence" value="ECO:0007669"/>
    <property type="project" value="InterPro"/>
</dbReference>
<evidence type="ECO:0000259" key="1">
    <source>
        <dbReference type="Pfam" id="PF01593"/>
    </source>
</evidence>
<comment type="caution">
    <text evidence="2">The sequence shown here is derived from an EMBL/GenBank/DDBJ whole genome shotgun (WGS) entry which is preliminary data.</text>
</comment>
<dbReference type="OrthoDB" id="20837at2"/>
<dbReference type="InterPro" id="IPR036188">
    <property type="entry name" value="FAD/NAD-bd_sf"/>
</dbReference>
<name>A0A563E1H8_9MICO</name>
<proteinExistence type="predicted"/>
<dbReference type="InterPro" id="IPR050464">
    <property type="entry name" value="Zeta_carotene_desat/Oxidored"/>
</dbReference>
<dbReference type="Pfam" id="PF01593">
    <property type="entry name" value="Amino_oxidase"/>
    <property type="match status" value="1"/>
</dbReference>
<feature type="domain" description="Amine oxidase" evidence="1">
    <location>
        <begin position="13"/>
        <end position="414"/>
    </location>
</feature>
<dbReference type="PANTHER" id="PTHR42923">
    <property type="entry name" value="PROTOPORPHYRINOGEN OXIDASE"/>
    <property type="match status" value="1"/>
</dbReference>
<reference evidence="2 3" key="1">
    <citation type="submission" date="2019-05" db="EMBL/GenBank/DDBJ databases">
        <authorList>
            <person name="Lee S.D."/>
        </authorList>
    </citation>
    <scope>NUCLEOTIDE SEQUENCE [LARGE SCALE GENOMIC DNA]</scope>
    <source>
        <strain evidence="2 3">C5-26</strain>
    </source>
</reference>
<dbReference type="SUPFAM" id="SSF51905">
    <property type="entry name" value="FAD/NAD(P)-binding domain"/>
    <property type="match status" value="1"/>
</dbReference>
<evidence type="ECO:0000313" key="2">
    <source>
        <dbReference type="EMBL" id="TWP36390.1"/>
    </source>
</evidence>
<dbReference type="Gene3D" id="3.50.50.60">
    <property type="entry name" value="FAD/NAD(P)-binding domain"/>
    <property type="match status" value="1"/>
</dbReference>
<dbReference type="InterPro" id="IPR002937">
    <property type="entry name" value="Amino_oxidase"/>
</dbReference>
<dbReference type="EMBL" id="VCQV01000012">
    <property type="protein sequence ID" value="TWP36390.1"/>
    <property type="molecule type" value="Genomic_DNA"/>
</dbReference>
<dbReference type="Proteomes" id="UP000320244">
    <property type="component" value="Unassembled WGS sequence"/>
</dbReference>
<dbReference type="PANTHER" id="PTHR42923:SF17">
    <property type="entry name" value="AMINE OXIDASE DOMAIN-CONTAINING PROTEIN"/>
    <property type="match status" value="1"/>
</dbReference>
<dbReference type="RefSeq" id="WP_146316724.1">
    <property type="nucleotide sequence ID" value="NZ_VCQV01000012.1"/>
</dbReference>
<keyword evidence="3" id="KW-1185">Reference proteome</keyword>